<evidence type="ECO:0008006" key="3">
    <source>
        <dbReference type="Google" id="ProtNLM"/>
    </source>
</evidence>
<dbReference type="SUPFAM" id="SSF52047">
    <property type="entry name" value="RNI-like"/>
    <property type="match status" value="1"/>
</dbReference>
<dbReference type="Gene3D" id="1.20.1280.50">
    <property type="match status" value="1"/>
</dbReference>
<dbReference type="AlphaFoldDB" id="A0AAD6TEV0"/>
<dbReference type="Proteomes" id="UP001218188">
    <property type="component" value="Unassembled WGS sequence"/>
</dbReference>
<keyword evidence="2" id="KW-1185">Reference proteome</keyword>
<comment type="caution">
    <text evidence="1">The sequence shown here is derived from an EMBL/GenBank/DDBJ whole genome shotgun (WGS) entry which is preliminary data.</text>
</comment>
<dbReference type="EMBL" id="JARJCM010000006">
    <property type="protein sequence ID" value="KAJ7044683.1"/>
    <property type="molecule type" value="Genomic_DNA"/>
</dbReference>
<gene>
    <name evidence="1" type="ORF">C8F04DRAFT_1069180</name>
</gene>
<reference evidence="1" key="1">
    <citation type="submission" date="2023-03" db="EMBL/GenBank/DDBJ databases">
        <title>Massive genome expansion in bonnet fungi (Mycena s.s.) driven by repeated elements and novel gene families across ecological guilds.</title>
        <authorList>
            <consortium name="Lawrence Berkeley National Laboratory"/>
            <person name="Harder C.B."/>
            <person name="Miyauchi S."/>
            <person name="Viragh M."/>
            <person name="Kuo A."/>
            <person name="Thoen E."/>
            <person name="Andreopoulos B."/>
            <person name="Lu D."/>
            <person name="Skrede I."/>
            <person name="Drula E."/>
            <person name="Henrissat B."/>
            <person name="Morin E."/>
            <person name="Kohler A."/>
            <person name="Barry K."/>
            <person name="LaButti K."/>
            <person name="Morin E."/>
            <person name="Salamov A."/>
            <person name="Lipzen A."/>
            <person name="Mereny Z."/>
            <person name="Hegedus B."/>
            <person name="Baldrian P."/>
            <person name="Stursova M."/>
            <person name="Weitz H."/>
            <person name="Taylor A."/>
            <person name="Grigoriev I.V."/>
            <person name="Nagy L.G."/>
            <person name="Martin F."/>
            <person name="Kauserud H."/>
        </authorList>
    </citation>
    <scope>NUCLEOTIDE SEQUENCE</scope>
    <source>
        <strain evidence="1">CBHHK200</strain>
    </source>
</reference>
<accession>A0AAD6TEV0</accession>
<proteinExistence type="predicted"/>
<name>A0AAD6TEV0_9AGAR</name>
<sequence length="377" mass="42819">MATLDAERIHAVNLDIQILALERSLVASALRAQRTMVQERLNSYIYPVLTLPNEIVSEIFIRFVPVYPKRPSLDGIHSPNNLTHICRKWRDIALATPELWRAMRLSVDDDSYIPLGRQLQELDAWLSRSRSCPFSIEVLSFNSLEGSFIFSAARAARWEHLKASLMISPSSTIEVPMPLLRHLDLRFDSTEVDPHRDPVIFGEAPLLRSVVLDDYTALMVILPWVQLTSLTLTCIYPHECIPILQQTPNLAYCKLDLCDLPSLPTTWPDVTLPCLESLTLVPYTPRHKAQTRYLETFIVPALCKLHIAEAILENPIHTLTSFMLKSGCRLQEMYISGERRISRDTYSRAFQSVKLSFDEGYVGQEADVANNAESDSL</sequence>
<protein>
    <recommendedName>
        <fullName evidence="3">F-box domain-containing protein</fullName>
    </recommendedName>
</protein>
<evidence type="ECO:0000313" key="1">
    <source>
        <dbReference type="EMBL" id="KAJ7044683.1"/>
    </source>
</evidence>
<organism evidence="1 2">
    <name type="scientific">Mycena alexandri</name>
    <dbReference type="NCBI Taxonomy" id="1745969"/>
    <lineage>
        <taxon>Eukaryota</taxon>
        <taxon>Fungi</taxon>
        <taxon>Dikarya</taxon>
        <taxon>Basidiomycota</taxon>
        <taxon>Agaricomycotina</taxon>
        <taxon>Agaricomycetes</taxon>
        <taxon>Agaricomycetidae</taxon>
        <taxon>Agaricales</taxon>
        <taxon>Marasmiineae</taxon>
        <taxon>Mycenaceae</taxon>
        <taxon>Mycena</taxon>
    </lineage>
</organism>
<evidence type="ECO:0000313" key="2">
    <source>
        <dbReference type="Proteomes" id="UP001218188"/>
    </source>
</evidence>